<sequence length="209" mass="24127">MYIPEHFAERRPEQLHRIIRDHPLGILVTLGETGMDTDHIPFDFDPHQGAHGLLTAHVARANPVWQRNPDGTPVMVIFRGADAYVSPNGYASKHETHRQVPTWNYEVVQVHGVMRVMQEEKLLRRTLALLTRHHESSESRPWRMGDAPREYLDEMVSKIVGIEIELQRLECKRKLNQNKETRDRLSAISHLRERGHEALASVMQETSGL</sequence>
<dbReference type="SUPFAM" id="SSF50475">
    <property type="entry name" value="FMN-binding split barrel"/>
    <property type="match status" value="1"/>
</dbReference>
<dbReference type="PANTHER" id="PTHR35802">
    <property type="entry name" value="PROTEASE SYNTHASE AND SPORULATION PROTEIN PAI 2"/>
    <property type="match status" value="1"/>
</dbReference>
<name>A0A7Y7XGM5_9PSED</name>
<protein>
    <submittedName>
        <fullName evidence="1">FMN-binding negative transcriptional regulator</fullName>
    </submittedName>
</protein>
<evidence type="ECO:0000313" key="1">
    <source>
        <dbReference type="EMBL" id="NWB99171.1"/>
    </source>
</evidence>
<dbReference type="EMBL" id="JACAQB010000022">
    <property type="protein sequence ID" value="NWB99171.1"/>
    <property type="molecule type" value="Genomic_DNA"/>
</dbReference>
<comment type="caution">
    <text evidence="1">The sequence shown here is derived from an EMBL/GenBank/DDBJ whole genome shotgun (WGS) entry which is preliminary data.</text>
</comment>
<dbReference type="PIRSF" id="PIRSF010372">
    <property type="entry name" value="PaiB"/>
    <property type="match status" value="1"/>
</dbReference>
<dbReference type="Gene3D" id="2.30.110.10">
    <property type="entry name" value="Electron Transport, Fmn-binding Protein, Chain A"/>
    <property type="match status" value="1"/>
</dbReference>
<gene>
    <name evidence="1" type="ORF">HX882_25075</name>
</gene>
<dbReference type="InterPro" id="IPR012349">
    <property type="entry name" value="Split_barrel_FMN-bd"/>
</dbReference>
<dbReference type="Proteomes" id="UP000539985">
    <property type="component" value="Unassembled WGS sequence"/>
</dbReference>
<dbReference type="AlphaFoldDB" id="A0A7Y7XGM5"/>
<proteinExistence type="predicted"/>
<dbReference type="PANTHER" id="PTHR35802:SF1">
    <property type="entry name" value="PROTEASE SYNTHASE AND SPORULATION PROTEIN PAI 2"/>
    <property type="match status" value="1"/>
</dbReference>
<organism evidence="1 2">
    <name type="scientific">Pseudomonas gingeri</name>
    <dbReference type="NCBI Taxonomy" id="117681"/>
    <lineage>
        <taxon>Bacteria</taxon>
        <taxon>Pseudomonadati</taxon>
        <taxon>Pseudomonadota</taxon>
        <taxon>Gammaproteobacteria</taxon>
        <taxon>Pseudomonadales</taxon>
        <taxon>Pseudomonadaceae</taxon>
        <taxon>Pseudomonas</taxon>
    </lineage>
</organism>
<dbReference type="InterPro" id="IPR007396">
    <property type="entry name" value="TR_PAI2-type"/>
</dbReference>
<evidence type="ECO:0000313" key="2">
    <source>
        <dbReference type="Proteomes" id="UP000539985"/>
    </source>
</evidence>
<accession>A0A7Y7XGM5</accession>
<dbReference type="Pfam" id="PF04299">
    <property type="entry name" value="FMN_bind_2"/>
    <property type="match status" value="1"/>
</dbReference>
<reference evidence="1 2" key="1">
    <citation type="submission" date="2020-04" db="EMBL/GenBank/DDBJ databases">
        <title>Molecular characterization of pseudomonads from Agaricus bisporus reveal novel blotch 2 pathogens in Western Europe.</title>
        <authorList>
            <person name="Taparia T."/>
            <person name="Krijger M."/>
            <person name="Haynes E."/>
            <person name="Elpinstone J.G."/>
            <person name="Noble R."/>
            <person name="Van Der Wolf J."/>
        </authorList>
    </citation>
    <scope>NUCLEOTIDE SEQUENCE [LARGE SCALE GENOMIC DNA]</scope>
    <source>
        <strain evidence="1 2">H7001</strain>
    </source>
</reference>
<dbReference type="RefSeq" id="WP_177104894.1">
    <property type="nucleotide sequence ID" value="NZ_JACAQB010000022.1"/>
</dbReference>